<sequence length="272" mass="31459">MAGFGTNLDIYVFLRKGDLKDYKRLHQAILDCILFEISQEDSAKILNFVRSLTVNLNRRWTEAHRVQKTFMKKHMNWLETRIKWPECESVNLAEIFEETGNLDHEFTEEAAVLPVASTSKATSDMGTSTDIISRKPFEDLGNKQKKRRTGTLLDCPEEELTFAFVTKLKSNGKEVLARIIDHLIKKPEKVKDVDSFLFINEKKESMQEDQDLALTTSLDLSKWKYLTLRSALSQQLKLPFYHKLLEAKKRCYPDARDIEISEDGVKVKLQAL</sequence>
<evidence type="ECO:0000313" key="2">
    <source>
        <dbReference type="Proteomes" id="UP001549921"/>
    </source>
</evidence>
<evidence type="ECO:0000313" key="1">
    <source>
        <dbReference type="EMBL" id="KAL0811806.1"/>
    </source>
</evidence>
<dbReference type="Proteomes" id="UP001549921">
    <property type="component" value="Unassembled WGS sequence"/>
</dbReference>
<reference evidence="1 2" key="1">
    <citation type="submission" date="2024-06" db="EMBL/GenBank/DDBJ databases">
        <title>A chromosome-level genome assembly of beet webworm, Loxostege sticticalis.</title>
        <authorList>
            <person name="Zhang Y."/>
        </authorList>
    </citation>
    <scope>NUCLEOTIDE SEQUENCE [LARGE SCALE GENOMIC DNA]</scope>
    <source>
        <strain evidence="1">AQ028</strain>
        <tissue evidence="1">Male pupae</tissue>
    </source>
</reference>
<protein>
    <submittedName>
        <fullName evidence="1">Uncharacterized protein</fullName>
    </submittedName>
</protein>
<organism evidence="1 2">
    <name type="scientific">Loxostege sticticalis</name>
    <name type="common">Beet webworm moth</name>
    <dbReference type="NCBI Taxonomy" id="481309"/>
    <lineage>
        <taxon>Eukaryota</taxon>
        <taxon>Metazoa</taxon>
        <taxon>Ecdysozoa</taxon>
        <taxon>Arthropoda</taxon>
        <taxon>Hexapoda</taxon>
        <taxon>Insecta</taxon>
        <taxon>Pterygota</taxon>
        <taxon>Neoptera</taxon>
        <taxon>Endopterygota</taxon>
        <taxon>Lepidoptera</taxon>
        <taxon>Glossata</taxon>
        <taxon>Ditrysia</taxon>
        <taxon>Pyraloidea</taxon>
        <taxon>Crambidae</taxon>
        <taxon>Pyraustinae</taxon>
        <taxon>Loxostege</taxon>
    </lineage>
</organism>
<gene>
    <name evidence="1" type="ORF">ABMA28_009234</name>
</gene>
<name>A0ABD0SDJ5_LOXSC</name>
<dbReference type="EMBL" id="JBEDNZ010000023">
    <property type="protein sequence ID" value="KAL0811806.1"/>
    <property type="molecule type" value="Genomic_DNA"/>
</dbReference>
<proteinExistence type="predicted"/>
<dbReference type="AlphaFoldDB" id="A0ABD0SDJ5"/>
<accession>A0ABD0SDJ5</accession>
<comment type="caution">
    <text evidence="1">The sequence shown here is derived from an EMBL/GenBank/DDBJ whole genome shotgun (WGS) entry which is preliminary data.</text>
</comment>